<dbReference type="PANTHER" id="PTHR44846:SF1">
    <property type="entry name" value="MANNOSYL-D-GLYCERATE TRANSPORT_METABOLISM SYSTEM REPRESSOR MNGR-RELATED"/>
    <property type="match status" value="1"/>
</dbReference>
<dbReference type="RefSeq" id="WP_091528963.1">
    <property type="nucleotide sequence ID" value="NZ_LT629772.1"/>
</dbReference>
<dbReference type="InterPro" id="IPR036390">
    <property type="entry name" value="WH_DNA-bd_sf"/>
</dbReference>
<evidence type="ECO:0000313" key="5">
    <source>
        <dbReference type="EMBL" id="SDT32268.1"/>
    </source>
</evidence>
<dbReference type="Proteomes" id="UP000199103">
    <property type="component" value="Chromosome I"/>
</dbReference>
<dbReference type="Pfam" id="PF07702">
    <property type="entry name" value="UTRA"/>
    <property type="match status" value="1"/>
</dbReference>
<evidence type="ECO:0000256" key="1">
    <source>
        <dbReference type="ARBA" id="ARBA00023015"/>
    </source>
</evidence>
<keyword evidence="6" id="KW-1185">Reference proteome</keyword>
<keyword evidence="3" id="KW-0804">Transcription</keyword>
<keyword evidence="1" id="KW-0805">Transcription regulation</keyword>
<dbReference type="GO" id="GO:0003677">
    <property type="term" value="F:DNA binding"/>
    <property type="evidence" value="ECO:0007669"/>
    <property type="project" value="UniProtKB-KW"/>
</dbReference>
<dbReference type="SMART" id="SM00345">
    <property type="entry name" value="HTH_GNTR"/>
    <property type="match status" value="1"/>
</dbReference>
<dbReference type="OrthoDB" id="4307011at2"/>
<keyword evidence="2" id="KW-0238">DNA-binding</keyword>
<dbReference type="InterPro" id="IPR028978">
    <property type="entry name" value="Chorismate_lyase_/UTRA_dom_sf"/>
</dbReference>
<dbReference type="EMBL" id="LT629772">
    <property type="protein sequence ID" value="SDT32268.1"/>
    <property type="molecule type" value="Genomic_DNA"/>
</dbReference>
<dbReference type="InterPro" id="IPR011663">
    <property type="entry name" value="UTRA"/>
</dbReference>
<gene>
    <name evidence="5" type="ORF">SAMN04489812_5179</name>
</gene>
<evidence type="ECO:0000256" key="2">
    <source>
        <dbReference type="ARBA" id="ARBA00023125"/>
    </source>
</evidence>
<evidence type="ECO:0000259" key="4">
    <source>
        <dbReference type="PROSITE" id="PS50949"/>
    </source>
</evidence>
<dbReference type="InterPro" id="IPR050679">
    <property type="entry name" value="Bact_HTH_transcr_reg"/>
</dbReference>
<dbReference type="GO" id="GO:0003700">
    <property type="term" value="F:DNA-binding transcription factor activity"/>
    <property type="evidence" value="ECO:0007669"/>
    <property type="project" value="InterPro"/>
</dbReference>
<dbReference type="Gene3D" id="3.40.1410.10">
    <property type="entry name" value="Chorismate lyase-like"/>
    <property type="match status" value="1"/>
</dbReference>
<name>A0A1H1ZEY2_9ACTN</name>
<reference evidence="5 6" key="1">
    <citation type="submission" date="2016-10" db="EMBL/GenBank/DDBJ databases">
        <authorList>
            <person name="de Groot N.N."/>
        </authorList>
    </citation>
    <scope>NUCLEOTIDE SEQUENCE [LARGE SCALE GENOMIC DNA]</scope>
    <source>
        <strain evidence="5 6">DSM 21800</strain>
    </source>
</reference>
<dbReference type="CDD" id="cd07377">
    <property type="entry name" value="WHTH_GntR"/>
    <property type="match status" value="1"/>
</dbReference>
<dbReference type="AlphaFoldDB" id="A0A1H1ZEY2"/>
<organism evidence="5 6">
    <name type="scientific">Microlunatus soli</name>
    <dbReference type="NCBI Taxonomy" id="630515"/>
    <lineage>
        <taxon>Bacteria</taxon>
        <taxon>Bacillati</taxon>
        <taxon>Actinomycetota</taxon>
        <taxon>Actinomycetes</taxon>
        <taxon>Propionibacteriales</taxon>
        <taxon>Propionibacteriaceae</taxon>
        <taxon>Microlunatus</taxon>
    </lineage>
</organism>
<dbReference type="SUPFAM" id="SSF46785">
    <property type="entry name" value="Winged helix' DNA-binding domain"/>
    <property type="match status" value="1"/>
</dbReference>
<evidence type="ECO:0000313" key="6">
    <source>
        <dbReference type="Proteomes" id="UP000199103"/>
    </source>
</evidence>
<dbReference type="SUPFAM" id="SSF64288">
    <property type="entry name" value="Chorismate lyase-like"/>
    <property type="match status" value="1"/>
</dbReference>
<dbReference type="PRINTS" id="PR00035">
    <property type="entry name" value="HTHGNTR"/>
</dbReference>
<dbReference type="Pfam" id="PF00392">
    <property type="entry name" value="GntR"/>
    <property type="match status" value="1"/>
</dbReference>
<dbReference type="PROSITE" id="PS50949">
    <property type="entry name" value="HTH_GNTR"/>
    <property type="match status" value="1"/>
</dbReference>
<feature type="domain" description="HTH gntR-type" evidence="4">
    <location>
        <begin position="3"/>
        <end position="71"/>
    </location>
</feature>
<dbReference type="GO" id="GO:0045892">
    <property type="term" value="P:negative regulation of DNA-templated transcription"/>
    <property type="evidence" value="ECO:0007669"/>
    <property type="project" value="TreeGrafter"/>
</dbReference>
<dbReference type="STRING" id="630515.SAMN04489812_5179"/>
<evidence type="ECO:0000256" key="3">
    <source>
        <dbReference type="ARBA" id="ARBA00023163"/>
    </source>
</evidence>
<sequence>MTVPLHARVADVLRRRISDGKLAIGSPIPTEADLVEEFGASRGTVRQALSALRTEGLISGSQGRPPTVRARPLGQPFETFLSFTAWAQLSGRKPGQRTIEIARRAPSTPAALALDLPDDDRAVDVVRLRLLDGQPTMLERSTFVDRVGRLLFDTDTDAGSIYQYLIGHGVDLGQADHTIDAIGADPLDAELLDVPVGTPLLRERRTVTGSDGSPVEYADDRYRPDRATFTISNAASHGPHPVRQLEFRRLELPGDHDHD</sequence>
<dbReference type="InterPro" id="IPR036388">
    <property type="entry name" value="WH-like_DNA-bd_sf"/>
</dbReference>
<dbReference type="InterPro" id="IPR000524">
    <property type="entry name" value="Tscrpt_reg_HTH_GntR"/>
</dbReference>
<accession>A0A1H1ZEY2</accession>
<protein>
    <submittedName>
        <fullName evidence="5">Transcriptional regulator, GntR family</fullName>
    </submittedName>
</protein>
<dbReference type="SMART" id="SM00866">
    <property type="entry name" value="UTRA"/>
    <property type="match status" value="1"/>
</dbReference>
<dbReference type="Gene3D" id="1.10.10.10">
    <property type="entry name" value="Winged helix-like DNA-binding domain superfamily/Winged helix DNA-binding domain"/>
    <property type="match status" value="1"/>
</dbReference>
<proteinExistence type="predicted"/>
<dbReference type="PANTHER" id="PTHR44846">
    <property type="entry name" value="MANNOSYL-D-GLYCERATE TRANSPORT/METABOLISM SYSTEM REPRESSOR MNGR-RELATED"/>
    <property type="match status" value="1"/>
</dbReference>